<dbReference type="AlphaFoldDB" id="A0A6C0BN65"/>
<organism evidence="1">
    <name type="scientific">viral metagenome</name>
    <dbReference type="NCBI Taxonomy" id="1070528"/>
    <lineage>
        <taxon>unclassified sequences</taxon>
        <taxon>metagenomes</taxon>
        <taxon>organismal metagenomes</taxon>
    </lineage>
</organism>
<accession>A0A6C0BN65</accession>
<name>A0A6C0BN65_9ZZZZ</name>
<protein>
    <submittedName>
        <fullName evidence="1">Uncharacterized protein</fullName>
    </submittedName>
</protein>
<evidence type="ECO:0000313" key="1">
    <source>
        <dbReference type="EMBL" id="QHS93029.1"/>
    </source>
</evidence>
<sequence length="146" mass="16263">MSSLDDIIENEQQVIELSLKMYSDGVNSQISQEDITRYEGAASDLINSLGSSTTEIVDSILSTRPSSFSGWSQDDYQGRLNILALYLALVDKRLSNTTNPRDVDQLNMLRSILLEDKELVQEGLINMSNPISPMSPITPGSFSFRR</sequence>
<reference evidence="1" key="1">
    <citation type="journal article" date="2020" name="Nature">
        <title>Giant virus diversity and host interactions through global metagenomics.</title>
        <authorList>
            <person name="Schulz F."/>
            <person name="Roux S."/>
            <person name="Paez-Espino D."/>
            <person name="Jungbluth S."/>
            <person name="Walsh D.A."/>
            <person name="Denef V.J."/>
            <person name="McMahon K.D."/>
            <person name="Konstantinidis K.T."/>
            <person name="Eloe-Fadrosh E.A."/>
            <person name="Kyrpides N.C."/>
            <person name="Woyke T."/>
        </authorList>
    </citation>
    <scope>NUCLEOTIDE SEQUENCE</scope>
    <source>
        <strain evidence="1">GVMAG-M-3300017651-5</strain>
    </source>
</reference>
<dbReference type="EMBL" id="MN739195">
    <property type="protein sequence ID" value="QHS93029.1"/>
    <property type="molecule type" value="Genomic_DNA"/>
</dbReference>
<proteinExistence type="predicted"/>